<dbReference type="KEGG" id="wne:PIG85_01875"/>
<organism evidence="1 2">
    <name type="scientific">Winkia neuii subsp. anitrata</name>
    <dbReference type="NCBI Taxonomy" id="29318"/>
    <lineage>
        <taxon>Bacteria</taxon>
        <taxon>Bacillati</taxon>
        <taxon>Actinomycetota</taxon>
        <taxon>Actinomycetes</taxon>
        <taxon>Actinomycetales</taxon>
        <taxon>Actinomycetaceae</taxon>
        <taxon>Winkia</taxon>
    </lineage>
</organism>
<gene>
    <name evidence="1" type="ORF">PIG85_01875</name>
</gene>
<reference evidence="1" key="1">
    <citation type="submission" date="2023-01" db="EMBL/GenBank/DDBJ databases">
        <title>Comparative Genomic Analysis of the Clinically-Derived Winkia Strain NY0527 Provides Evidence into the Taxonomic Reassignment of Winkia neuii and Characterizes Their Virulence Traits.</title>
        <authorList>
            <person name="Cai X."/>
            <person name="Peng Y."/>
            <person name="Li M."/>
            <person name="Qiu Y."/>
            <person name="Wang Y."/>
            <person name="Xu L."/>
            <person name="Hou Q."/>
        </authorList>
    </citation>
    <scope>NUCLEOTIDE SEQUENCE</scope>
    <source>
        <strain evidence="1">NY0527</strain>
    </source>
</reference>
<dbReference type="RefSeq" id="WP_004806574.1">
    <property type="nucleotide sequence ID" value="NZ_CP116394.1"/>
</dbReference>
<sequence length="392" mass="42433">MNKPVRRVSTEQKMAWAAEQNFSEDIAAIPNTVTSTALGIPAYRVGATGITTAEGVSIDPGAEWYKVQGELPLEEAAQAVVLGVADEVEVSELEALAVSLWPRAGWVGPGRLQISEAATLAGPFQVEKLVASEMGFHATVTQAFILQCEQQVAGKMPPHLRGLDPLMDAFTEAPAGEYLRAVNACRKFARRLAGQLRVPDTAKVITPDPDSSVGMVVYGPHYLDPAQLVESLETIVPTLDAPALAEPPLAPSKLAMDKHGIREAAVAQMSEAERQELHRRADEYDQEAAYAELTPGYHLMGRAGHSSSLEIVVEPAHYLPVCVQYETWAEDEPTSYLIQWVPDNPAKAGAAKVQRSMRVERLRVASTIEQVARTLCTLTGGRAVDEDGFLVF</sequence>
<evidence type="ECO:0000313" key="2">
    <source>
        <dbReference type="Proteomes" id="UP001211044"/>
    </source>
</evidence>
<accession>A0AB38XQ25</accession>
<evidence type="ECO:0008006" key="3">
    <source>
        <dbReference type="Google" id="ProtNLM"/>
    </source>
</evidence>
<proteinExistence type="predicted"/>
<dbReference type="AlphaFoldDB" id="A0AB38XQ25"/>
<name>A0AB38XQ25_9ACTO</name>
<protein>
    <recommendedName>
        <fullName evidence="3">PRTRC system protein E</fullName>
    </recommendedName>
</protein>
<dbReference type="Proteomes" id="UP001211044">
    <property type="component" value="Chromosome"/>
</dbReference>
<dbReference type="EMBL" id="CP116394">
    <property type="protein sequence ID" value="WCE46417.1"/>
    <property type="molecule type" value="Genomic_DNA"/>
</dbReference>
<evidence type="ECO:0000313" key="1">
    <source>
        <dbReference type="EMBL" id="WCE46417.1"/>
    </source>
</evidence>